<reference evidence="5 6" key="1">
    <citation type="submission" date="2017-09" db="EMBL/GenBank/DDBJ databases">
        <title>Genome sequencing of Besnoitia besnoiti strain Bb-Ger1.</title>
        <authorList>
            <person name="Schares G."/>
            <person name="Venepally P."/>
            <person name="Lorenzi H.A."/>
        </authorList>
    </citation>
    <scope>NUCLEOTIDE SEQUENCE [LARGE SCALE GENOMIC DNA]</scope>
    <source>
        <strain evidence="5 6">Bb-Ger1</strain>
    </source>
</reference>
<accession>A0A2A9M1U6</accession>
<dbReference type="Pfam" id="PF25123">
    <property type="entry name" value="SWAP1_C"/>
    <property type="match status" value="1"/>
</dbReference>
<dbReference type="GeneID" id="40307491"/>
<dbReference type="GO" id="GO:0006396">
    <property type="term" value="P:RNA processing"/>
    <property type="evidence" value="ECO:0007669"/>
    <property type="project" value="InterPro"/>
</dbReference>
<feature type="region of interest" description="Disordered" evidence="2">
    <location>
        <begin position="459"/>
        <end position="543"/>
    </location>
</feature>
<dbReference type="PROSITE" id="PS51391">
    <property type="entry name" value="CID"/>
    <property type="match status" value="1"/>
</dbReference>
<dbReference type="KEGG" id="bbes:BESB_024310"/>
<dbReference type="Pfam" id="PF00098">
    <property type="entry name" value="zf-CCHC"/>
    <property type="match status" value="1"/>
</dbReference>
<dbReference type="GO" id="GO:0006874">
    <property type="term" value="P:intracellular calcium ion homeostasis"/>
    <property type="evidence" value="ECO:0007669"/>
    <property type="project" value="TreeGrafter"/>
</dbReference>
<keyword evidence="1" id="KW-0479">Metal-binding</keyword>
<dbReference type="GO" id="GO:0003723">
    <property type="term" value="F:RNA binding"/>
    <property type="evidence" value="ECO:0007669"/>
    <property type="project" value="InterPro"/>
</dbReference>
<dbReference type="PROSITE" id="PS50158">
    <property type="entry name" value="ZF_CCHC"/>
    <property type="match status" value="1"/>
</dbReference>
<dbReference type="SMART" id="SM00648">
    <property type="entry name" value="SWAP"/>
    <property type="match status" value="1"/>
</dbReference>
<name>A0A2A9M1U6_BESBE</name>
<dbReference type="SUPFAM" id="SSF57756">
    <property type="entry name" value="Retrovirus zinc finger-like domains"/>
    <property type="match status" value="1"/>
</dbReference>
<dbReference type="GO" id="GO:0048471">
    <property type="term" value="C:perinuclear region of cytoplasm"/>
    <property type="evidence" value="ECO:0007669"/>
    <property type="project" value="TreeGrafter"/>
</dbReference>
<feature type="compositionally biased region" description="Basic and acidic residues" evidence="2">
    <location>
        <begin position="656"/>
        <end position="673"/>
    </location>
</feature>
<evidence type="ECO:0000256" key="2">
    <source>
        <dbReference type="SAM" id="MobiDB-lite"/>
    </source>
</evidence>
<dbReference type="InterPro" id="IPR035967">
    <property type="entry name" value="SWAP/Surp_sf"/>
</dbReference>
<dbReference type="Proteomes" id="UP000224006">
    <property type="component" value="Chromosome XII"/>
</dbReference>
<dbReference type="VEuPathDB" id="ToxoDB:BESB_024310"/>
<dbReference type="RefSeq" id="XP_029215948.1">
    <property type="nucleotide sequence ID" value="XM_029361133.1"/>
</dbReference>
<feature type="region of interest" description="Disordered" evidence="2">
    <location>
        <begin position="607"/>
        <end position="673"/>
    </location>
</feature>
<dbReference type="Gene3D" id="1.10.10.790">
    <property type="entry name" value="Surp module"/>
    <property type="match status" value="1"/>
</dbReference>
<feature type="compositionally biased region" description="Pro residues" evidence="2">
    <location>
        <begin position="509"/>
        <end position="518"/>
    </location>
</feature>
<feature type="compositionally biased region" description="Basic residues" evidence="2">
    <location>
        <begin position="631"/>
        <end position="644"/>
    </location>
</feature>
<comment type="caution">
    <text evidence="5">The sequence shown here is derived from an EMBL/GenBank/DDBJ whole genome shotgun (WGS) entry which is preliminary data.</text>
</comment>
<dbReference type="EMBL" id="NWUJ01000013">
    <property type="protein sequence ID" value="PFH31939.1"/>
    <property type="molecule type" value="Genomic_DNA"/>
</dbReference>
<dbReference type="STRING" id="94643.A0A2A9M1U6"/>
<keyword evidence="6" id="KW-1185">Reference proteome</keyword>
<dbReference type="InterPro" id="IPR001878">
    <property type="entry name" value="Znf_CCHC"/>
</dbReference>
<dbReference type="OrthoDB" id="21470at2759"/>
<keyword evidence="1" id="KW-0862">Zinc</keyword>
<dbReference type="InterPro" id="IPR006569">
    <property type="entry name" value="CID_dom"/>
</dbReference>
<dbReference type="PANTHER" id="PTHR12323:SF0">
    <property type="entry name" value="CALCIUM HOMEOSTASIS ENDOPLASMIC RETICULUM PROTEIN"/>
    <property type="match status" value="1"/>
</dbReference>
<protein>
    <submittedName>
        <fullName evidence="5">Zinc knuckle domain-containing protein</fullName>
    </submittedName>
</protein>
<evidence type="ECO:0000259" key="3">
    <source>
        <dbReference type="PROSITE" id="PS50158"/>
    </source>
</evidence>
<organism evidence="5 6">
    <name type="scientific">Besnoitia besnoiti</name>
    <name type="common">Apicomplexan protozoan</name>
    <dbReference type="NCBI Taxonomy" id="94643"/>
    <lineage>
        <taxon>Eukaryota</taxon>
        <taxon>Sar</taxon>
        <taxon>Alveolata</taxon>
        <taxon>Apicomplexa</taxon>
        <taxon>Conoidasida</taxon>
        <taxon>Coccidia</taxon>
        <taxon>Eucoccidiorida</taxon>
        <taxon>Eimeriorina</taxon>
        <taxon>Sarcocystidae</taxon>
        <taxon>Besnoitia</taxon>
    </lineage>
</organism>
<feature type="compositionally biased region" description="Pro residues" evidence="2">
    <location>
        <begin position="467"/>
        <end position="476"/>
    </location>
</feature>
<dbReference type="InterPro" id="IPR008942">
    <property type="entry name" value="ENTH_VHS"/>
</dbReference>
<evidence type="ECO:0000256" key="1">
    <source>
        <dbReference type="PROSITE-ProRule" id="PRU00047"/>
    </source>
</evidence>
<dbReference type="GO" id="GO:0008270">
    <property type="term" value="F:zinc ion binding"/>
    <property type="evidence" value="ECO:0007669"/>
    <property type="project" value="UniProtKB-KW"/>
</dbReference>
<dbReference type="Gene3D" id="4.10.60.10">
    <property type="entry name" value="Zinc finger, CCHC-type"/>
    <property type="match status" value="1"/>
</dbReference>
<gene>
    <name evidence="5" type="ORF">BESB_024310</name>
</gene>
<dbReference type="AlphaFoldDB" id="A0A2A9M1U6"/>
<evidence type="ECO:0000259" key="4">
    <source>
        <dbReference type="PROSITE" id="PS51391"/>
    </source>
</evidence>
<dbReference type="Gene3D" id="1.25.40.90">
    <property type="match status" value="1"/>
</dbReference>
<keyword evidence="1" id="KW-0863">Zinc-finger</keyword>
<dbReference type="InterPro" id="IPR056922">
    <property type="entry name" value="SWAP1_C"/>
</dbReference>
<evidence type="ECO:0000313" key="6">
    <source>
        <dbReference type="Proteomes" id="UP000224006"/>
    </source>
</evidence>
<dbReference type="InterPro" id="IPR000061">
    <property type="entry name" value="Surp"/>
</dbReference>
<dbReference type="InterPro" id="IPR036875">
    <property type="entry name" value="Znf_CCHC_sf"/>
</dbReference>
<dbReference type="SMART" id="SM00343">
    <property type="entry name" value="ZnF_C2HC"/>
    <property type="match status" value="1"/>
</dbReference>
<dbReference type="Pfam" id="PF01805">
    <property type="entry name" value="Surp"/>
    <property type="match status" value="1"/>
</dbReference>
<dbReference type="SUPFAM" id="SSF109905">
    <property type="entry name" value="Surp module (SWAP domain)"/>
    <property type="match status" value="1"/>
</dbReference>
<feature type="domain" description="CCHC-type" evidence="3">
    <location>
        <begin position="768"/>
        <end position="782"/>
    </location>
</feature>
<feature type="domain" description="CID" evidence="4">
    <location>
        <begin position="304"/>
        <end position="447"/>
    </location>
</feature>
<dbReference type="Pfam" id="PF04818">
    <property type="entry name" value="CID"/>
    <property type="match status" value="1"/>
</dbReference>
<evidence type="ECO:0000313" key="5">
    <source>
        <dbReference type="EMBL" id="PFH31939.1"/>
    </source>
</evidence>
<proteinExistence type="predicted"/>
<sequence>MWSPAVPSPYAGAMQQQAAQVTPQAYMGGAAADSSPYMQAQGAYDAQGQASYSQHAMYSHASQASQGAPAEYLQTPSAQAAYSHAAASPYAQQGQAGGFAQQQVLAYGQQQAGGALYAAQPTAVDYAQQQYHAAAQGAQMVYGSPASAAYGDGVTGYYAQQTGGGAYAQRACGYSAEQAAYGLPPPVRPPADPELVKRIHTIAEYCCRNPEMEALVRQRDGADPRFAFINGGEGYDYFRFAVACLQQGLDPAEQARQAADPSLGMAGMPGLGGGQAQDNGHMAREFDIDSLIMQYQEPPEPAPLSEALAKELDDVVLSMEKQATSTAIRNGRHWIEVNGGGSDEAASSLAAAIRKRQAALGVFAHKLNVLYLVHDVAQNEFVHKKSSALLSAFKPYLVWMLRDAYQAAARDQGPTDKVEKILTLWVKRGIIDEDEQEEMSFLMTSPDLGRYLGGTSSDIVDRGSFATPPPPPPPDDPVQGHHARHTYMQPGVSPVGYHGEFARHHEGSPTPPPPPPRSGPARGSPGGGFDCRPDDLGSTPESIPVGMMATMLRSMSKRAKNMQTAFVPYRALDPLTTPQQLPPPEPPSDYLLDRIRDFYEDLEEVEEKLRRRERGRSRSNSRGSREDGKKSRSGSRSRSSRRSGSRSPSPSACLDNRLRERDRERRMREVDKRGATFEKTSSWVNAEMGVGDDGSFSGHPGLRGARLGLGAAAEVEERKEQKQQPPATDDPFEMFRRQRAGKYHDIIASNKAAARLEQQAQRFADKNCYLCGKVGHIARDCPTKTSR</sequence>
<dbReference type="PANTHER" id="PTHR12323">
    <property type="entry name" value="SR-RELATED CTD ASSOCIATED FACTOR 6"/>
    <property type="match status" value="1"/>
</dbReference>